<evidence type="ECO:0000256" key="1">
    <source>
        <dbReference type="SAM" id="MobiDB-lite"/>
    </source>
</evidence>
<feature type="compositionally biased region" description="Acidic residues" evidence="1">
    <location>
        <begin position="275"/>
        <end position="290"/>
    </location>
</feature>
<comment type="caution">
    <text evidence="2">The sequence shown here is derived from an EMBL/GenBank/DDBJ whole genome shotgun (WGS) entry which is preliminary data.</text>
</comment>
<name>A0A8J7M0Q3_9BACT</name>
<dbReference type="EMBL" id="JAEMHM010000014">
    <property type="protein sequence ID" value="MBJ6726387.1"/>
    <property type="molecule type" value="Genomic_DNA"/>
</dbReference>
<proteinExistence type="predicted"/>
<dbReference type="Proteomes" id="UP000636888">
    <property type="component" value="Unassembled WGS sequence"/>
</dbReference>
<reference evidence="2" key="1">
    <citation type="submission" date="2020-12" db="EMBL/GenBank/DDBJ databases">
        <title>Geomonas sp. Red875, isolated from river sediment.</title>
        <authorList>
            <person name="Xu Z."/>
            <person name="Zhang Z."/>
            <person name="Masuda Y."/>
            <person name="Itoh H."/>
            <person name="Senoo K."/>
        </authorList>
    </citation>
    <scope>NUCLEOTIDE SEQUENCE</scope>
    <source>
        <strain evidence="2">Red875</strain>
    </source>
</reference>
<organism evidence="2 3">
    <name type="scientific">Geomesophilobacter sediminis</name>
    <dbReference type="NCBI Taxonomy" id="2798584"/>
    <lineage>
        <taxon>Bacteria</taxon>
        <taxon>Pseudomonadati</taxon>
        <taxon>Thermodesulfobacteriota</taxon>
        <taxon>Desulfuromonadia</taxon>
        <taxon>Geobacterales</taxon>
        <taxon>Geobacteraceae</taxon>
        <taxon>Geomesophilobacter</taxon>
    </lineage>
</organism>
<dbReference type="InterPro" id="IPR021496">
    <property type="entry name" value="DUF3150"/>
</dbReference>
<protein>
    <submittedName>
        <fullName evidence="2">DUF3150 domain-containing protein</fullName>
    </submittedName>
</protein>
<evidence type="ECO:0000313" key="2">
    <source>
        <dbReference type="EMBL" id="MBJ6726387.1"/>
    </source>
</evidence>
<accession>A0A8J7M0Q3</accession>
<dbReference type="Pfam" id="PF11348">
    <property type="entry name" value="DUF3150"/>
    <property type="match status" value="1"/>
</dbReference>
<gene>
    <name evidence="2" type="ORF">JFN93_16880</name>
</gene>
<dbReference type="AlphaFoldDB" id="A0A8J7M0Q3"/>
<feature type="region of interest" description="Disordered" evidence="1">
    <location>
        <begin position="275"/>
        <end position="296"/>
    </location>
</feature>
<dbReference type="RefSeq" id="WP_199385304.1">
    <property type="nucleotide sequence ID" value="NZ_JAEMHM010000014.1"/>
</dbReference>
<keyword evidence="3" id="KW-1185">Reference proteome</keyword>
<sequence>MSQDHILKNISIIVLSVSLWTGTKKLRPEDLKLADGSELPPDKLATLGSKRVMDPSALAPFATFKRRAERAVLGVGTRFLGGYAVPMERLKTLMGDLAEIGREFDEAKETFLAEYDTAVEEWIAENPGWESVIRNAVEDIGYVRTQLSFSVQTFTINPVEGHENGLAEELNGLADQLRHEVRQQALATWDSSFRGKLEVGQKAVRPIRAMLDKIEGLVFLEPGLNELVTGIRLTLTGLPKTGPIKGRDFAALCGAIHLLGNIPEAREIAENPLVEEEPAEELPAEEAEPTEEAREIEVVPFTPYVPQFEEAPSEWF</sequence>
<evidence type="ECO:0000313" key="3">
    <source>
        <dbReference type="Proteomes" id="UP000636888"/>
    </source>
</evidence>